<name>A0AAV1YID2_LUPLU</name>
<reference evidence="1 2" key="1">
    <citation type="submission" date="2024-03" db="EMBL/GenBank/DDBJ databases">
        <authorList>
            <person name="Martinez-Hernandez J."/>
        </authorList>
    </citation>
    <scope>NUCLEOTIDE SEQUENCE [LARGE SCALE GENOMIC DNA]</scope>
</reference>
<evidence type="ECO:0000313" key="1">
    <source>
        <dbReference type="EMBL" id="CAL0332743.1"/>
    </source>
</evidence>
<dbReference type="PANTHER" id="PTHR31050:SF4">
    <property type="entry name" value="DUF1262 FAMILY PROTEIN (DUF1262)"/>
    <property type="match status" value="1"/>
</dbReference>
<keyword evidence="2" id="KW-1185">Reference proteome</keyword>
<organism evidence="1 2">
    <name type="scientific">Lupinus luteus</name>
    <name type="common">European yellow lupine</name>
    <dbReference type="NCBI Taxonomy" id="3873"/>
    <lineage>
        <taxon>Eukaryota</taxon>
        <taxon>Viridiplantae</taxon>
        <taxon>Streptophyta</taxon>
        <taxon>Embryophyta</taxon>
        <taxon>Tracheophyta</taxon>
        <taxon>Spermatophyta</taxon>
        <taxon>Magnoliopsida</taxon>
        <taxon>eudicotyledons</taxon>
        <taxon>Gunneridae</taxon>
        <taxon>Pentapetalae</taxon>
        <taxon>rosids</taxon>
        <taxon>fabids</taxon>
        <taxon>Fabales</taxon>
        <taxon>Fabaceae</taxon>
        <taxon>Papilionoideae</taxon>
        <taxon>50 kb inversion clade</taxon>
        <taxon>genistoids sensu lato</taxon>
        <taxon>core genistoids</taxon>
        <taxon>Genisteae</taxon>
        <taxon>Lupinus</taxon>
    </lineage>
</organism>
<proteinExistence type="predicted"/>
<dbReference type="PANTHER" id="PTHR31050">
    <property type="entry name" value="OS08G0413200 PROTEIN"/>
    <property type="match status" value="1"/>
</dbReference>
<sequence>MGGLQATFDETQAYSNILSDKESKPFNLKDLYQIFKIHSHQSGGSFSKSIAPGGIPPTFLRKKDGEFKFRAHTNHAS</sequence>
<protein>
    <submittedName>
        <fullName evidence="1">Uncharacterized protein</fullName>
    </submittedName>
</protein>
<dbReference type="EMBL" id="CAXHTB010000024">
    <property type="protein sequence ID" value="CAL0332743.1"/>
    <property type="molecule type" value="Genomic_DNA"/>
</dbReference>
<evidence type="ECO:0000313" key="2">
    <source>
        <dbReference type="Proteomes" id="UP001497480"/>
    </source>
</evidence>
<accession>A0AAV1YID2</accession>
<dbReference type="AlphaFoldDB" id="A0AAV1YID2"/>
<dbReference type="Proteomes" id="UP001497480">
    <property type="component" value="Unassembled WGS sequence"/>
</dbReference>
<gene>
    <name evidence="1" type="ORF">LLUT_LOCUS33803</name>
</gene>
<comment type="caution">
    <text evidence="1">The sequence shown here is derived from an EMBL/GenBank/DDBJ whole genome shotgun (WGS) entry which is preliminary data.</text>
</comment>